<dbReference type="InterPro" id="IPR020846">
    <property type="entry name" value="MFS_dom"/>
</dbReference>
<feature type="transmembrane region" description="Helical" evidence="7">
    <location>
        <begin position="295"/>
        <end position="317"/>
    </location>
</feature>
<evidence type="ECO:0000313" key="10">
    <source>
        <dbReference type="Proteomes" id="UP000028123"/>
    </source>
</evidence>
<accession>A0A081P1A4</accession>
<dbReference type="Pfam" id="PF07690">
    <property type="entry name" value="MFS_1"/>
    <property type="match status" value="1"/>
</dbReference>
<keyword evidence="2" id="KW-0813">Transport</keyword>
<dbReference type="InterPro" id="IPR036259">
    <property type="entry name" value="MFS_trans_sf"/>
</dbReference>
<feature type="transmembrane region" description="Helical" evidence="7">
    <location>
        <begin position="380"/>
        <end position="401"/>
    </location>
</feature>
<comment type="caution">
    <text evidence="9">The sequence shown here is derived from an EMBL/GenBank/DDBJ whole genome shotgun (WGS) entry which is preliminary data.</text>
</comment>
<feature type="domain" description="Major facilitator superfamily (MFS) profile" evidence="8">
    <location>
        <begin position="18"/>
        <end position="406"/>
    </location>
</feature>
<name>A0A081P1A4_9BACL</name>
<dbReference type="Proteomes" id="UP000028123">
    <property type="component" value="Unassembled WGS sequence"/>
</dbReference>
<dbReference type="PANTHER" id="PTHR43266">
    <property type="entry name" value="MACROLIDE-EFFLUX PROTEIN"/>
    <property type="match status" value="1"/>
</dbReference>
<dbReference type="GO" id="GO:0022857">
    <property type="term" value="F:transmembrane transporter activity"/>
    <property type="evidence" value="ECO:0007669"/>
    <property type="project" value="InterPro"/>
</dbReference>
<dbReference type="EMBL" id="JNVM01000016">
    <property type="protein sequence ID" value="KEQ24477.1"/>
    <property type="molecule type" value="Genomic_DNA"/>
</dbReference>
<gene>
    <name evidence="9" type="ORF">ET33_09370</name>
</gene>
<keyword evidence="3" id="KW-1003">Cell membrane</keyword>
<evidence type="ECO:0000256" key="1">
    <source>
        <dbReference type="ARBA" id="ARBA00004651"/>
    </source>
</evidence>
<feature type="transmembrane region" description="Helical" evidence="7">
    <location>
        <begin position="226"/>
        <end position="252"/>
    </location>
</feature>
<feature type="transmembrane region" description="Helical" evidence="7">
    <location>
        <begin position="264"/>
        <end position="283"/>
    </location>
</feature>
<evidence type="ECO:0000256" key="7">
    <source>
        <dbReference type="SAM" id="Phobius"/>
    </source>
</evidence>
<dbReference type="Gene3D" id="1.20.1250.20">
    <property type="entry name" value="MFS general substrate transporter like domains"/>
    <property type="match status" value="1"/>
</dbReference>
<dbReference type="AlphaFoldDB" id="A0A081P1A4"/>
<evidence type="ECO:0000256" key="2">
    <source>
        <dbReference type="ARBA" id="ARBA00022448"/>
    </source>
</evidence>
<dbReference type="PROSITE" id="PS50850">
    <property type="entry name" value="MFS"/>
    <property type="match status" value="1"/>
</dbReference>
<dbReference type="OrthoDB" id="2942684at2"/>
<comment type="subcellular location">
    <subcellularLocation>
        <location evidence="1">Cell membrane</location>
        <topology evidence="1">Multi-pass membrane protein</topology>
    </subcellularLocation>
</comment>
<evidence type="ECO:0000256" key="3">
    <source>
        <dbReference type="ARBA" id="ARBA00022475"/>
    </source>
</evidence>
<dbReference type="eggNOG" id="COG2814">
    <property type="taxonomic scope" value="Bacteria"/>
</dbReference>
<feature type="transmembrane region" description="Helical" evidence="7">
    <location>
        <begin position="97"/>
        <end position="122"/>
    </location>
</feature>
<feature type="transmembrane region" description="Helical" evidence="7">
    <location>
        <begin position="174"/>
        <end position="195"/>
    </location>
</feature>
<evidence type="ECO:0000256" key="5">
    <source>
        <dbReference type="ARBA" id="ARBA00022989"/>
    </source>
</evidence>
<keyword evidence="5 7" id="KW-1133">Transmembrane helix</keyword>
<organism evidence="9 10">
    <name type="scientific">Paenibacillus tyrfis</name>
    <dbReference type="NCBI Taxonomy" id="1501230"/>
    <lineage>
        <taxon>Bacteria</taxon>
        <taxon>Bacillati</taxon>
        <taxon>Bacillota</taxon>
        <taxon>Bacilli</taxon>
        <taxon>Bacillales</taxon>
        <taxon>Paenibacillaceae</taxon>
        <taxon>Paenibacillus</taxon>
    </lineage>
</organism>
<protein>
    <submittedName>
        <fullName evidence="9">MFS transporter</fullName>
    </submittedName>
</protein>
<proteinExistence type="predicted"/>
<keyword evidence="10" id="KW-1185">Reference proteome</keyword>
<keyword evidence="4 7" id="KW-0812">Transmembrane</keyword>
<evidence type="ECO:0000313" key="9">
    <source>
        <dbReference type="EMBL" id="KEQ24477.1"/>
    </source>
</evidence>
<dbReference type="RefSeq" id="WP_051775457.1">
    <property type="nucleotide sequence ID" value="NZ_JNVM01000016.1"/>
</dbReference>
<evidence type="ECO:0000256" key="6">
    <source>
        <dbReference type="ARBA" id="ARBA00023136"/>
    </source>
</evidence>
<keyword evidence="6 7" id="KW-0472">Membrane</keyword>
<feature type="transmembrane region" description="Helical" evidence="7">
    <location>
        <begin position="143"/>
        <end position="168"/>
    </location>
</feature>
<feature type="transmembrane region" description="Helical" evidence="7">
    <location>
        <begin position="55"/>
        <end position="77"/>
    </location>
</feature>
<dbReference type="InterPro" id="IPR011701">
    <property type="entry name" value="MFS"/>
</dbReference>
<dbReference type="PANTHER" id="PTHR43266:SF8">
    <property type="entry name" value="MACROLIDE-EFFLUX PROTEIN"/>
    <property type="match status" value="1"/>
</dbReference>
<dbReference type="CDD" id="cd06173">
    <property type="entry name" value="MFS_MefA_like"/>
    <property type="match status" value="1"/>
</dbReference>
<feature type="transmembrane region" description="Helical" evidence="7">
    <location>
        <begin position="355"/>
        <end position="374"/>
    </location>
</feature>
<reference evidence="9 10" key="1">
    <citation type="submission" date="2014-06" db="EMBL/GenBank/DDBJ databases">
        <title>Draft genome sequence of Paenibacillus sp. MSt1.</title>
        <authorList>
            <person name="Aw Y.K."/>
            <person name="Ong K.S."/>
            <person name="Gan H.M."/>
            <person name="Lee S.M."/>
        </authorList>
    </citation>
    <scope>NUCLEOTIDE SEQUENCE [LARGE SCALE GENOMIC DNA]</scope>
    <source>
        <strain evidence="9 10">MSt1</strain>
    </source>
</reference>
<dbReference type="SUPFAM" id="SSF103473">
    <property type="entry name" value="MFS general substrate transporter"/>
    <property type="match status" value="1"/>
</dbReference>
<feature type="transmembrane region" description="Helical" evidence="7">
    <location>
        <begin position="323"/>
        <end position="343"/>
    </location>
</feature>
<evidence type="ECO:0000259" key="8">
    <source>
        <dbReference type="PROSITE" id="PS50850"/>
    </source>
</evidence>
<evidence type="ECO:0000256" key="4">
    <source>
        <dbReference type="ARBA" id="ARBA00022692"/>
    </source>
</evidence>
<sequence>MSHSPLPHTHPPLWRNRVFQIVAFADLLQQLAIWTRNIALLFYVMDMTNNDPVAVSLLTMFEYLPIFIFSFIGGTFADRWNPKKTVIAGDTLSAVSIGIIMLCMMSGLWQAVFVATIVSAVVSQFSQPSSSILFKKHVPEEQVGLAVGITQGLMSIFVIAGPIIGTAIYTTLGIQYSLIVLMGLFLLAVIIQLGLPSSERSAESARSTVLQDMAEGFRYVKRHRNLVVIAAVFTLIGLAVGIIQPLDVYILIERLGLHKENLQWFYAVSGFGMLLGGLLAAALSSHIQRFAKTVMFLGLLILAASIAFEVLSRWVLVTASMRFFVGITEAFLQIVLSTFMIKLVHADYVGRTNGILAPLMTGGVLIGSGAAGLLMSSTSLMTTFFISAALVAAAACISLQLSFPSSQITNEPETKAGMAKKESVPTV</sequence>
<dbReference type="GO" id="GO:0005886">
    <property type="term" value="C:plasma membrane"/>
    <property type="evidence" value="ECO:0007669"/>
    <property type="project" value="UniProtKB-SubCell"/>
</dbReference>